<dbReference type="InterPro" id="IPR011051">
    <property type="entry name" value="RmlC_Cupin_sf"/>
</dbReference>
<dbReference type="InterPro" id="IPR014710">
    <property type="entry name" value="RmlC-like_jellyroll"/>
</dbReference>
<evidence type="ECO:0000313" key="2">
    <source>
        <dbReference type="Proteomes" id="UP000253501"/>
    </source>
</evidence>
<gene>
    <name evidence="1" type="ORF">DDK22_31470</name>
</gene>
<protein>
    <submittedName>
        <fullName evidence="1">Cupin</fullName>
    </submittedName>
</protein>
<dbReference type="RefSeq" id="WP_114135330.1">
    <property type="nucleotide sequence ID" value="NZ_CP068434.1"/>
</dbReference>
<evidence type="ECO:0000313" key="1">
    <source>
        <dbReference type="EMBL" id="RCJ04540.1"/>
    </source>
</evidence>
<reference evidence="1 2" key="1">
    <citation type="submission" date="2018-04" db="EMBL/GenBank/DDBJ databases">
        <title>Cupriavidus necator CR12 genome sequencing and assembly.</title>
        <authorList>
            <person name="Ben Fekih I."/>
            <person name="Mazhar H.S."/>
            <person name="Bello S.K."/>
            <person name="Rensing C."/>
        </authorList>
    </citation>
    <scope>NUCLEOTIDE SEQUENCE [LARGE SCALE GENOMIC DNA]</scope>
    <source>
        <strain evidence="1 2">CR12</strain>
    </source>
</reference>
<dbReference type="SUPFAM" id="SSF51182">
    <property type="entry name" value="RmlC-like cupins"/>
    <property type="match status" value="1"/>
</dbReference>
<accession>A0A367P9M0</accession>
<dbReference type="AlphaFoldDB" id="A0A367P9M0"/>
<name>A0A367P9M0_CUPNE</name>
<organism evidence="1 2">
    <name type="scientific">Cupriavidus necator</name>
    <name type="common">Alcaligenes eutrophus</name>
    <name type="synonym">Ralstonia eutropha</name>
    <dbReference type="NCBI Taxonomy" id="106590"/>
    <lineage>
        <taxon>Bacteria</taxon>
        <taxon>Pseudomonadati</taxon>
        <taxon>Pseudomonadota</taxon>
        <taxon>Betaproteobacteria</taxon>
        <taxon>Burkholderiales</taxon>
        <taxon>Burkholderiaceae</taxon>
        <taxon>Cupriavidus</taxon>
    </lineage>
</organism>
<dbReference type="Proteomes" id="UP000253501">
    <property type="component" value="Unassembled WGS sequence"/>
</dbReference>
<dbReference type="Gene3D" id="2.60.120.10">
    <property type="entry name" value="Jelly Rolls"/>
    <property type="match status" value="1"/>
</dbReference>
<sequence>MPKCRVFSIDHGLKEVVADGLYMKHMFGETISVAVVKFVETAGTDLPAKSHSHGEEASLQFTGACSVFEGAGEAGDHETIMEEGDALLIPADLMHYGSNRFGPAGVSMRLNVVTPARREYGAEDTVPYYPLADRVEKS</sequence>
<proteinExistence type="predicted"/>
<comment type="caution">
    <text evidence="1">The sequence shown here is derived from an EMBL/GenBank/DDBJ whole genome shotgun (WGS) entry which is preliminary data.</text>
</comment>
<dbReference type="EMBL" id="QDHA01000097">
    <property type="protein sequence ID" value="RCJ04540.1"/>
    <property type="molecule type" value="Genomic_DNA"/>
</dbReference>